<comment type="caution">
    <text evidence="2">The sequence shown here is derived from an EMBL/GenBank/DDBJ whole genome shotgun (WGS) entry which is preliminary data.</text>
</comment>
<protein>
    <submittedName>
        <fullName evidence="2">FAD-dependent oxidoreductase</fullName>
    </submittedName>
</protein>
<evidence type="ECO:0000256" key="1">
    <source>
        <dbReference type="ARBA" id="ARBA00023002"/>
    </source>
</evidence>
<keyword evidence="3" id="KW-1185">Reference proteome</keyword>
<reference evidence="2 3" key="1">
    <citation type="submission" date="2023-04" db="EMBL/GenBank/DDBJ databases">
        <title>Clostridium tannerae sp. nov., isolated from the fecal material of an alpaca.</title>
        <authorList>
            <person name="Miller S."/>
            <person name="Hendry M."/>
            <person name="King J."/>
            <person name="Sankaranarayanan K."/>
            <person name="Lawson P.A."/>
        </authorList>
    </citation>
    <scope>NUCLEOTIDE SEQUENCE [LARGE SCALE GENOMIC DNA]</scope>
    <source>
        <strain evidence="2 3">A1-XYC3</strain>
    </source>
</reference>
<accession>A0ABU4JQD8</accession>
<dbReference type="Proteomes" id="UP001281656">
    <property type="component" value="Unassembled WGS sequence"/>
</dbReference>
<dbReference type="InterPro" id="IPR036318">
    <property type="entry name" value="FAD-bd_PCMH-like_sf"/>
</dbReference>
<keyword evidence="1" id="KW-0560">Oxidoreductase</keyword>
<dbReference type="EMBL" id="JARUJP010000003">
    <property type="protein sequence ID" value="MDW8800372.1"/>
    <property type="molecule type" value="Genomic_DNA"/>
</dbReference>
<dbReference type="RefSeq" id="WP_261672387.1">
    <property type="nucleotide sequence ID" value="NZ_JARUJP010000003.1"/>
</dbReference>
<name>A0ABU4JQD8_9CLOT</name>
<dbReference type="InterPro" id="IPR016167">
    <property type="entry name" value="FAD-bd_PCMH_sub1"/>
</dbReference>
<gene>
    <name evidence="2" type="ORF">P8V03_04305</name>
</gene>
<dbReference type="Gene3D" id="3.30.43.10">
    <property type="entry name" value="Uridine Diphospho-n-acetylenolpyruvylglucosamine Reductase, domain 2"/>
    <property type="match status" value="1"/>
</dbReference>
<dbReference type="SUPFAM" id="SSF56176">
    <property type="entry name" value="FAD-binding/transporter-associated domain-like"/>
    <property type="match status" value="1"/>
</dbReference>
<proteinExistence type="predicted"/>
<evidence type="ECO:0000313" key="3">
    <source>
        <dbReference type="Proteomes" id="UP001281656"/>
    </source>
</evidence>
<organism evidence="2 3">
    <name type="scientific">Clostridium tanneri</name>
    <dbReference type="NCBI Taxonomy" id="3037988"/>
    <lineage>
        <taxon>Bacteria</taxon>
        <taxon>Bacillati</taxon>
        <taxon>Bacillota</taxon>
        <taxon>Clostridia</taxon>
        <taxon>Eubacteriales</taxon>
        <taxon>Clostridiaceae</taxon>
        <taxon>Clostridium</taxon>
    </lineage>
</organism>
<sequence>MTWNFKKEYKKVDRKDLEFLMNSLGMDRVYVTDEIKEYFSDHDLCGISTLPEVVVEAVNREEISEITAYAQQQNIPIAVREVGVKSIEYSDIVCGGIMINFSTINKVS</sequence>
<evidence type="ECO:0000313" key="2">
    <source>
        <dbReference type="EMBL" id="MDW8800372.1"/>
    </source>
</evidence>